<sequence length="155" mass="16589">RTGEAHALLAEAAHWTAARFPLLADALQRSGLGADWATLLWEAASLPPARLVAAADALTAAGRTDDGRQILRQGVARPATEIGEAVLALDTEGRHREARALLDTYVQVRTPEEAAHSAEPDPVRLVPLLLRSAQSFSDQCHWDVLHALRVAGLAV</sequence>
<proteinExistence type="predicted"/>
<comment type="caution">
    <text evidence="1">The sequence shown here is derived from an EMBL/GenBank/DDBJ whole genome shotgun (WGS) entry which is preliminary data.</text>
</comment>
<reference evidence="1 2" key="1">
    <citation type="submission" date="2024-06" db="EMBL/GenBank/DDBJ databases">
        <title>The Natural Products Discovery Center: Release of the First 8490 Sequenced Strains for Exploring Actinobacteria Biosynthetic Diversity.</title>
        <authorList>
            <person name="Kalkreuter E."/>
            <person name="Kautsar S.A."/>
            <person name="Yang D."/>
            <person name="Bader C.D."/>
            <person name="Teijaro C.N."/>
            <person name="Fluegel L."/>
            <person name="Davis C.M."/>
            <person name="Simpson J.R."/>
            <person name="Lauterbach L."/>
            <person name="Steele A.D."/>
            <person name="Gui C."/>
            <person name="Meng S."/>
            <person name="Li G."/>
            <person name="Viehrig K."/>
            <person name="Ye F."/>
            <person name="Su P."/>
            <person name="Kiefer A.F."/>
            <person name="Nichols A."/>
            <person name="Cepeda A.J."/>
            <person name="Yan W."/>
            <person name="Fan B."/>
            <person name="Jiang Y."/>
            <person name="Adhikari A."/>
            <person name="Zheng C.-J."/>
            <person name="Schuster L."/>
            <person name="Cowan T.M."/>
            <person name="Smanski M.J."/>
            <person name="Chevrette M.G."/>
            <person name="De Carvalho L.P.S."/>
            <person name="Shen B."/>
        </authorList>
    </citation>
    <scope>NUCLEOTIDE SEQUENCE [LARGE SCALE GENOMIC DNA]</scope>
    <source>
        <strain evidence="1 2">NPDC000234</strain>
    </source>
</reference>
<feature type="non-terminal residue" evidence="1">
    <location>
        <position position="1"/>
    </location>
</feature>
<evidence type="ECO:0000313" key="1">
    <source>
        <dbReference type="EMBL" id="MER7187431.1"/>
    </source>
</evidence>
<keyword evidence="2" id="KW-1185">Reference proteome</keyword>
<dbReference type="Proteomes" id="UP001474181">
    <property type="component" value="Unassembled WGS sequence"/>
</dbReference>
<evidence type="ECO:0000313" key="2">
    <source>
        <dbReference type="Proteomes" id="UP001474181"/>
    </source>
</evidence>
<accession>A0ABV1XEG4</accession>
<gene>
    <name evidence="1" type="ORF">ABT404_49585</name>
</gene>
<name>A0ABV1XEG4_9ACTN</name>
<protein>
    <recommendedName>
        <fullName evidence="3">Helix-turn-helix transcriptional regulator</fullName>
    </recommendedName>
</protein>
<evidence type="ECO:0008006" key="3">
    <source>
        <dbReference type="Google" id="ProtNLM"/>
    </source>
</evidence>
<organism evidence="1 2">
    <name type="scientific">Streptomyces hyaluromycini</name>
    <dbReference type="NCBI Taxonomy" id="1377993"/>
    <lineage>
        <taxon>Bacteria</taxon>
        <taxon>Bacillati</taxon>
        <taxon>Actinomycetota</taxon>
        <taxon>Actinomycetes</taxon>
        <taxon>Kitasatosporales</taxon>
        <taxon>Streptomycetaceae</taxon>
        <taxon>Streptomyces</taxon>
    </lineage>
</organism>
<dbReference type="EMBL" id="JBEPEK010000809">
    <property type="protein sequence ID" value="MER7187431.1"/>
    <property type="molecule type" value="Genomic_DNA"/>
</dbReference>